<feature type="transmembrane region" description="Helical" evidence="6">
    <location>
        <begin position="127"/>
        <end position="145"/>
    </location>
</feature>
<name>A0A9X3SC92_9ACTN</name>
<dbReference type="InterPro" id="IPR020846">
    <property type="entry name" value="MFS_dom"/>
</dbReference>
<keyword evidence="3 6" id="KW-1133">Transmembrane helix</keyword>
<evidence type="ECO:0000256" key="2">
    <source>
        <dbReference type="ARBA" id="ARBA00022692"/>
    </source>
</evidence>
<feature type="transmembrane region" description="Helical" evidence="6">
    <location>
        <begin position="323"/>
        <end position="350"/>
    </location>
</feature>
<feature type="domain" description="Major facilitator superfamily (MFS) profile" evidence="7">
    <location>
        <begin position="4"/>
        <end position="497"/>
    </location>
</feature>
<comment type="subcellular location">
    <subcellularLocation>
        <location evidence="1">Cell membrane</location>
        <topology evidence="1">Multi-pass membrane protein</topology>
    </subcellularLocation>
</comment>
<dbReference type="InterPro" id="IPR036259">
    <property type="entry name" value="MFS_trans_sf"/>
</dbReference>
<dbReference type="RefSeq" id="WP_270028822.1">
    <property type="nucleotide sequence ID" value="NZ_JAPDDP010000074.1"/>
</dbReference>
<evidence type="ECO:0000256" key="6">
    <source>
        <dbReference type="SAM" id="Phobius"/>
    </source>
</evidence>
<dbReference type="PROSITE" id="PS50850">
    <property type="entry name" value="MFS"/>
    <property type="match status" value="1"/>
</dbReference>
<evidence type="ECO:0000313" key="8">
    <source>
        <dbReference type="EMBL" id="MDA0184371.1"/>
    </source>
</evidence>
<gene>
    <name evidence="8" type="ORF">OJ997_28965</name>
</gene>
<feature type="transmembrane region" description="Helical" evidence="6">
    <location>
        <begin position="410"/>
        <end position="427"/>
    </location>
</feature>
<evidence type="ECO:0000256" key="3">
    <source>
        <dbReference type="ARBA" id="ARBA00022989"/>
    </source>
</evidence>
<dbReference type="PANTHER" id="PTHR23501:SF154">
    <property type="entry name" value="MULTIDRUG-EFFLUX TRANSPORTER RV1634-RELATED"/>
    <property type="match status" value="1"/>
</dbReference>
<keyword evidence="9" id="KW-1185">Reference proteome</keyword>
<evidence type="ECO:0000256" key="5">
    <source>
        <dbReference type="SAM" id="MobiDB-lite"/>
    </source>
</evidence>
<dbReference type="GO" id="GO:0005886">
    <property type="term" value="C:plasma membrane"/>
    <property type="evidence" value="ECO:0007669"/>
    <property type="project" value="UniProtKB-SubCell"/>
</dbReference>
<protein>
    <submittedName>
        <fullName evidence="8">MFS transporter</fullName>
    </submittedName>
</protein>
<dbReference type="InterPro" id="IPR011701">
    <property type="entry name" value="MFS"/>
</dbReference>
<feature type="transmembrane region" description="Helical" evidence="6">
    <location>
        <begin position="294"/>
        <end position="311"/>
    </location>
</feature>
<feature type="transmembrane region" description="Helical" evidence="6">
    <location>
        <begin position="99"/>
        <end position="120"/>
    </location>
</feature>
<dbReference type="Pfam" id="PF07690">
    <property type="entry name" value="MFS_1"/>
    <property type="match status" value="1"/>
</dbReference>
<feature type="transmembrane region" description="Helical" evidence="6">
    <location>
        <begin position="434"/>
        <end position="455"/>
    </location>
</feature>
<feature type="transmembrane region" description="Helical" evidence="6">
    <location>
        <begin position="151"/>
        <end position="168"/>
    </location>
</feature>
<feature type="compositionally biased region" description="Basic and acidic residues" evidence="5">
    <location>
        <begin position="248"/>
        <end position="258"/>
    </location>
</feature>
<reference evidence="8" key="1">
    <citation type="submission" date="2022-10" db="EMBL/GenBank/DDBJ databases">
        <title>The WGS of Solirubrobacter phytolaccae KCTC 29190.</title>
        <authorList>
            <person name="Jiang Z."/>
        </authorList>
    </citation>
    <scope>NUCLEOTIDE SEQUENCE</scope>
    <source>
        <strain evidence="8">KCTC 29190</strain>
    </source>
</reference>
<evidence type="ECO:0000256" key="4">
    <source>
        <dbReference type="ARBA" id="ARBA00023136"/>
    </source>
</evidence>
<dbReference type="Proteomes" id="UP001147653">
    <property type="component" value="Unassembled WGS sequence"/>
</dbReference>
<evidence type="ECO:0000313" key="9">
    <source>
        <dbReference type="Proteomes" id="UP001147653"/>
    </source>
</evidence>
<dbReference type="EMBL" id="JAPDDP010000074">
    <property type="protein sequence ID" value="MDA0184371.1"/>
    <property type="molecule type" value="Genomic_DNA"/>
</dbReference>
<dbReference type="PANTHER" id="PTHR23501">
    <property type="entry name" value="MAJOR FACILITATOR SUPERFAMILY"/>
    <property type="match status" value="1"/>
</dbReference>
<comment type="caution">
    <text evidence="8">The sequence shown here is derived from an EMBL/GenBank/DDBJ whole genome shotgun (WGS) entry which is preliminary data.</text>
</comment>
<dbReference type="SUPFAM" id="SSF103473">
    <property type="entry name" value="MFS general substrate transporter"/>
    <property type="match status" value="1"/>
</dbReference>
<feature type="transmembrane region" description="Helical" evidence="6">
    <location>
        <begin position="267"/>
        <end position="288"/>
    </location>
</feature>
<dbReference type="Gene3D" id="1.20.1250.20">
    <property type="entry name" value="MFS general substrate transporter like domains"/>
    <property type="match status" value="1"/>
</dbReference>
<organism evidence="8 9">
    <name type="scientific">Solirubrobacter phytolaccae</name>
    <dbReference type="NCBI Taxonomy" id="1404360"/>
    <lineage>
        <taxon>Bacteria</taxon>
        <taxon>Bacillati</taxon>
        <taxon>Actinomycetota</taxon>
        <taxon>Thermoleophilia</taxon>
        <taxon>Solirubrobacterales</taxon>
        <taxon>Solirubrobacteraceae</taxon>
        <taxon>Solirubrobacter</taxon>
    </lineage>
</organism>
<keyword evidence="2 6" id="KW-0812">Transmembrane</keyword>
<evidence type="ECO:0000259" key="7">
    <source>
        <dbReference type="PROSITE" id="PS50850"/>
    </source>
</evidence>
<feature type="transmembrane region" description="Helical" evidence="6">
    <location>
        <begin position="475"/>
        <end position="491"/>
    </location>
</feature>
<feature type="transmembrane region" description="Helical" evidence="6">
    <location>
        <begin position="384"/>
        <end position="404"/>
    </location>
</feature>
<dbReference type="AlphaFoldDB" id="A0A9X3SC92"/>
<evidence type="ECO:0000256" key="1">
    <source>
        <dbReference type="ARBA" id="ARBA00004651"/>
    </source>
</evidence>
<feature type="transmembrane region" description="Helical" evidence="6">
    <location>
        <begin position="70"/>
        <end position="93"/>
    </location>
</feature>
<accession>A0A9X3SC92</accession>
<keyword evidence="4 6" id="KW-0472">Membrane</keyword>
<feature type="transmembrane region" description="Helical" evidence="6">
    <location>
        <begin position="356"/>
        <end position="377"/>
    </location>
</feature>
<feature type="region of interest" description="Disordered" evidence="5">
    <location>
        <begin position="242"/>
        <end position="262"/>
    </location>
</feature>
<dbReference type="GO" id="GO:0022857">
    <property type="term" value="F:transmembrane transporter activity"/>
    <property type="evidence" value="ECO:0007669"/>
    <property type="project" value="InterPro"/>
</dbReference>
<feature type="region of interest" description="Disordered" evidence="5">
    <location>
        <begin position="176"/>
        <end position="200"/>
    </location>
</feature>
<proteinExistence type="predicted"/>
<feature type="transmembrane region" description="Helical" evidence="6">
    <location>
        <begin position="41"/>
        <end position="63"/>
    </location>
</feature>
<sequence length="515" mass="49615">MNRTTLCACAPAFLGAFDFGLLALAGPRIAAEVGAAGPAYPWLFSASSFAYGAVVLPAAALSARWGPPRALGVGLTVAATGSVLFALAAGLPLALAGRALFGAGGAMAATAALALLAGTVDERTRRAGFAALGGAVGGGFAAGALSAGVPAWRVVVALVAALCVAVAREAPRLGRGERVSLSSGPARVTPGEVRAGLPSAPGGRVAAAQVRGARAVTPSGRRSPMRVASVARAGWPSRAGRRVASVEARAERPTEPRRRVASAPVRAALPSGSALLSIGIVLAAVALARRESAIALPLLAAAGLVAVAGLRRASRWLPRPRGALARVCLAGAATTASGVSATILVGAAFAEGAAPTALLGVFGLAVLPGAWLAAAIGARAGHPAAAAAGLLVQAAALVGLAAALDASSGWPVLAAAIVAFGVGHVAANAGAAGAVATLAGVAAPAVGALLIAAQYLGGGAAPVLIAADGAEARGVLVAGLIALCGALLVLTDTIRDVGASRDGTSPVRTASEVIE</sequence>